<accession>A0A0S4NA60</accession>
<dbReference type="CDD" id="cd02947">
    <property type="entry name" value="TRX_family"/>
    <property type="match status" value="1"/>
</dbReference>
<dbReference type="OrthoDB" id="6398367at2"/>
<keyword evidence="3" id="KW-0413">Isomerase</keyword>
<organism evidence="3 4">
    <name type="scientific">Candidatus Thermokryptus mobilis</name>
    <dbReference type="NCBI Taxonomy" id="1643428"/>
    <lineage>
        <taxon>Bacteria</taxon>
        <taxon>Pseudomonadati</taxon>
        <taxon>Candidatus Kryptoniota</taxon>
        <taxon>Candidatus Thermokryptus</taxon>
    </lineage>
</organism>
<dbReference type="InterPro" id="IPR013766">
    <property type="entry name" value="Thioredoxin_domain"/>
</dbReference>
<dbReference type="STRING" id="1643428.GCA_001442855_01946"/>
<proteinExistence type="predicted"/>
<feature type="domain" description="Thioredoxin" evidence="2">
    <location>
        <begin position="29"/>
        <end position="165"/>
    </location>
</feature>
<sequence>MKRFLILIPLLLLSCSQSKYTVIEQNNVKIIIGEFPAKILESEDFKWYSLGYSNFVIEDTQSFNIIKSKANQFDVLIFLGTWCPDSREHVPKFMKIMDMAGVSRENIKFIGLDRDKTLKGLTDRYNIKRVPTFIFIKDGKEIGRIVENPEVSLTKHIAKILSQLP</sequence>
<name>A0A0S4NA60_9BACT</name>
<dbReference type="GO" id="GO:0016853">
    <property type="term" value="F:isomerase activity"/>
    <property type="evidence" value="ECO:0007669"/>
    <property type="project" value="UniProtKB-KW"/>
</dbReference>
<dbReference type="PROSITE" id="PS51257">
    <property type="entry name" value="PROKAR_LIPOPROTEIN"/>
    <property type="match status" value="1"/>
</dbReference>
<evidence type="ECO:0000259" key="2">
    <source>
        <dbReference type="PROSITE" id="PS51352"/>
    </source>
</evidence>
<dbReference type="Pfam" id="PF14595">
    <property type="entry name" value="Thioredoxin_9"/>
    <property type="match status" value="1"/>
</dbReference>
<evidence type="ECO:0000313" key="4">
    <source>
        <dbReference type="Proteomes" id="UP000320623"/>
    </source>
</evidence>
<keyword evidence="4" id="KW-1185">Reference proteome</keyword>
<dbReference type="SUPFAM" id="SSF52833">
    <property type="entry name" value="Thioredoxin-like"/>
    <property type="match status" value="1"/>
</dbReference>
<gene>
    <name evidence="3" type="ORF">JGI1_01986</name>
</gene>
<keyword evidence="1" id="KW-0732">Signal</keyword>
<feature type="signal peptide" evidence="1">
    <location>
        <begin position="1"/>
        <end position="21"/>
    </location>
</feature>
<dbReference type="PANTHER" id="PTHR10438:SF405">
    <property type="entry name" value="THIOREDOXIN DOMAIN-CONTAINING PROTEIN"/>
    <property type="match status" value="1"/>
</dbReference>
<dbReference type="EMBL" id="FAOO01000018">
    <property type="protein sequence ID" value="CUU08094.1"/>
    <property type="molecule type" value="Genomic_DNA"/>
</dbReference>
<dbReference type="AlphaFoldDB" id="A0A0S4NA60"/>
<dbReference type="Gene3D" id="3.40.30.10">
    <property type="entry name" value="Glutaredoxin"/>
    <property type="match status" value="1"/>
</dbReference>
<dbReference type="InterPro" id="IPR036249">
    <property type="entry name" value="Thioredoxin-like_sf"/>
</dbReference>
<protein>
    <submittedName>
        <fullName evidence="3">Thiol-disulfide isomerase or thioredoxin</fullName>
    </submittedName>
</protein>
<evidence type="ECO:0000313" key="3">
    <source>
        <dbReference type="EMBL" id="CUU08094.1"/>
    </source>
</evidence>
<dbReference type="InterPro" id="IPR050620">
    <property type="entry name" value="Thioredoxin_H-type-like"/>
</dbReference>
<dbReference type="Proteomes" id="UP000320623">
    <property type="component" value="Unassembled WGS sequence"/>
</dbReference>
<evidence type="ECO:0000256" key="1">
    <source>
        <dbReference type="SAM" id="SignalP"/>
    </source>
</evidence>
<dbReference type="PANTHER" id="PTHR10438">
    <property type="entry name" value="THIOREDOXIN"/>
    <property type="match status" value="1"/>
</dbReference>
<feature type="chain" id="PRO_5006624856" evidence="1">
    <location>
        <begin position="22"/>
        <end position="165"/>
    </location>
</feature>
<dbReference type="RefSeq" id="WP_140945704.1">
    <property type="nucleotide sequence ID" value="NZ_FAOO01000018.1"/>
</dbReference>
<dbReference type="PROSITE" id="PS51352">
    <property type="entry name" value="THIOREDOXIN_2"/>
    <property type="match status" value="1"/>
</dbReference>
<reference evidence="4" key="1">
    <citation type="submission" date="2015-11" db="EMBL/GenBank/DDBJ databases">
        <authorList>
            <person name="Varghese N."/>
        </authorList>
    </citation>
    <scope>NUCLEOTIDE SEQUENCE [LARGE SCALE GENOMIC DNA]</scope>
</reference>